<evidence type="ECO:0000313" key="5">
    <source>
        <dbReference type="Proteomes" id="UP000494256"/>
    </source>
</evidence>
<proteinExistence type="predicted"/>
<protein>
    <recommendedName>
        <fullName evidence="3">Chitin-binding type-2 domain-containing protein</fullName>
    </recommendedName>
</protein>
<dbReference type="OrthoDB" id="6509413at2759"/>
<feature type="signal peptide" evidence="2">
    <location>
        <begin position="1"/>
        <end position="20"/>
    </location>
</feature>
<dbReference type="PANTHER" id="PTHR22933:SF42">
    <property type="entry name" value="FI18455P1-RELATED"/>
    <property type="match status" value="1"/>
</dbReference>
<evidence type="ECO:0000259" key="3">
    <source>
        <dbReference type="PROSITE" id="PS50940"/>
    </source>
</evidence>
<dbReference type="EMBL" id="CADEBD010000284">
    <property type="protein sequence ID" value="CAB3228999.1"/>
    <property type="molecule type" value="Genomic_DNA"/>
</dbReference>
<feature type="compositionally biased region" description="Low complexity" evidence="1">
    <location>
        <begin position="321"/>
        <end position="340"/>
    </location>
</feature>
<name>A0A8S0Z979_ARCPL</name>
<dbReference type="GO" id="GO:0005576">
    <property type="term" value="C:extracellular region"/>
    <property type="evidence" value="ECO:0007669"/>
    <property type="project" value="InterPro"/>
</dbReference>
<gene>
    <name evidence="4" type="ORF">APLA_LOCUS3790</name>
</gene>
<feature type="region of interest" description="Disordered" evidence="1">
    <location>
        <begin position="311"/>
        <end position="381"/>
    </location>
</feature>
<keyword evidence="2" id="KW-0732">Signal</keyword>
<feature type="compositionally biased region" description="Basic and acidic residues" evidence="1">
    <location>
        <begin position="1265"/>
        <end position="1275"/>
    </location>
</feature>
<dbReference type="GO" id="GO:0008061">
    <property type="term" value="F:chitin binding"/>
    <property type="evidence" value="ECO:0007669"/>
    <property type="project" value="InterPro"/>
</dbReference>
<evidence type="ECO:0000256" key="1">
    <source>
        <dbReference type="SAM" id="MobiDB-lite"/>
    </source>
</evidence>
<evidence type="ECO:0000313" key="4">
    <source>
        <dbReference type="EMBL" id="CAB3228999.1"/>
    </source>
</evidence>
<dbReference type="Gene3D" id="2.170.140.10">
    <property type="entry name" value="Chitin binding domain"/>
    <property type="match status" value="1"/>
</dbReference>
<evidence type="ECO:0000256" key="2">
    <source>
        <dbReference type="SAM" id="SignalP"/>
    </source>
</evidence>
<feature type="compositionally biased region" description="Polar residues" evidence="1">
    <location>
        <begin position="1195"/>
        <end position="1204"/>
    </location>
</feature>
<accession>A0A8S0Z979</accession>
<feature type="compositionally biased region" description="Polar residues" evidence="1">
    <location>
        <begin position="311"/>
        <end position="320"/>
    </location>
</feature>
<comment type="caution">
    <text evidence="4">The sequence shown here is derived from an EMBL/GenBank/DDBJ whole genome shotgun (WGS) entry which is preliminary data.</text>
</comment>
<organism evidence="4 5">
    <name type="scientific">Arctia plantaginis</name>
    <name type="common">Wood tiger moth</name>
    <name type="synonym">Phalaena plantaginis</name>
    <dbReference type="NCBI Taxonomy" id="874455"/>
    <lineage>
        <taxon>Eukaryota</taxon>
        <taxon>Metazoa</taxon>
        <taxon>Ecdysozoa</taxon>
        <taxon>Arthropoda</taxon>
        <taxon>Hexapoda</taxon>
        <taxon>Insecta</taxon>
        <taxon>Pterygota</taxon>
        <taxon>Neoptera</taxon>
        <taxon>Endopterygota</taxon>
        <taxon>Lepidoptera</taxon>
        <taxon>Glossata</taxon>
        <taxon>Ditrysia</taxon>
        <taxon>Noctuoidea</taxon>
        <taxon>Erebidae</taxon>
        <taxon>Arctiinae</taxon>
        <taxon>Arctia</taxon>
    </lineage>
</organism>
<reference evidence="4 5" key="1">
    <citation type="submission" date="2020-04" db="EMBL/GenBank/DDBJ databases">
        <authorList>
            <person name="Wallbank WR R."/>
            <person name="Pardo Diaz C."/>
            <person name="Kozak K."/>
            <person name="Martin S."/>
            <person name="Jiggins C."/>
            <person name="Moest M."/>
            <person name="Warren A I."/>
            <person name="Byers J.R.P. K."/>
            <person name="Montejo-Kovacevich G."/>
            <person name="Yen C E."/>
        </authorList>
    </citation>
    <scope>NUCLEOTIDE SEQUENCE [LARGE SCALE GENOMIC DNA]</scope>
</reference>
<dbReference type="PANTHER" id="PTHR22933">
    <property type="entry name" value="FI18007P1-RELATED"/>
    <property type="match status" value="1"/>
</dbReference>
<dbReference type="Pfam" id="PF01607">
    <property type="entry name" value="CBM_14"/>
    <property type="match status" value="1"/>
</dbReference>
<dbReference type="Proteomes" id="UP000494256">
    <property type="component" value="Unassembled WGS sequence"/>
</dbReference>
<feature type="region of interest" description="Disordered" evidence="1">
    <location>
        <begin position="1195"/>
        <end position="1275"/>
    </location>
</feature>
<dbReference type="InterPro" id="IPR036508">
    <property type="entry name" value="Chitin-bd_dom_sf"/>
</dbReference>
<dbReference type="SUPFAM" id="SSF57625">
    <property type="entry name" value="Invertebrate chitin-binding proteins"/>
    <property type="match status" value="1"/>
</dbReference>
<dbReference type="PROSITE" id="PS50940">
    <property type="entry name" value="CHIT_BIND_II"/>
    <property type="match status" value="1"/>
</dbReference>
<dbReference type="InterPro" id="IPR052976">
    <property type="entry name" value="Scoloptoxin-like"/>
</dbReference>
<feature type="compositionally biased region" description="Polar residues" evidence="1">
    <location>
        <begin position="1221"/>
        <end position="1237"/>
    </location>
</feature>
<dbReference type="InterPro" id="IPR002557">
    <property type="entry name" value="Chitin-bd_dom"/>
</dbReference>
<sequence>MYLKQFVYFLVCLTITWAEAQNGRGPQYQDHNGHGWDIRLAVPGEPGNDYPTLGAIPRTDFSCAGKEPGYYADIETNCQVFRVCTVGSTYGFQSFLCPNGTLFNQAVFVCDWWMNVNCKTSQQLINNNNEKFGNLRLGPQLMKDIKKMLTHPMRNSYDKSIMKSNLIVMQDYKPPTGQLFPNGALLAGPERPPNNVYVPSKQIQQNFIQSNPTEYTFSASTPEPQYVSAPTNTNFPSIQKDESFVQKQQQSGQYIRTGRVQSLQNSQHSSNLISNSHAGQFLPNSNSNFNNNNAFGEFSQVTRPTQVTTFTQRKTNTVLPTTTSSTQNNQRNLANRQRSQFSESKRTAQATDGKHSDIGDTFTESRNNKNFPPGLPKFSNEIKNGKAGRELKDNLVSTIANISTTAITKAFSRFIQETKSGNPKSRATNKTWIMKPTKAGRQLTDPTPYTYERPSLPIETPTEIFVDNTTPYSYDMPTFSLSVENAKSTELESEEPYVYPSPTTAAKQISTESEFTRLYNAPAVNPTQPTISEHLNVPSPSPLPTKSSRYYLPPAPFQATQRLYLPPKDSTTLSRQYLSPNAVPQPVYYQNAQLRVSPSFTSPMNILSSGHLNQPSFTLKKDSRVNINNNNLTLADILTKQKLDITVNDIVKDTDSILKTVSPLEYNQYRKSFIKSLDPYQNEYISLRKPTDSGEKIMNQSPLQTTTVFSKSSRLIATPAISLLPPDESYIYQNINPLSNLAYYKESAFPNTIERTVSIKITIPEKIAMYLFKNQSDAEFDKLDILNTGSSNYLVLSNNNDNLLTKKNIFNFIPITKLPEINNSQTISDSQALVYSFLTDSINIAREHRHIAQQEVLSSTVTPTPAHFQSLNNQQLSDITNKISQLTSSQFSSNNYNNFDTNARIIATPPTYINQVIPFTGNLKYSNEHQARQLQNPQFNGYPSRNTQNDLYSSRFQRPNTQQNIEQNVLNNQNEIYSGQLYRWPVPEVTNQIYNQPTSANLINSNSLQHPTTHLFTLQRNTNQNNAGSNLKQTTPAVEIIKAETINLNPAKLQLEPSYESNQITNTENLTNLRDSENGISAKIQDMIVGTIPHPIENNKVVTYKTDRSYYLYTKPEDNRIENFNTITQTNTNTPKDAQLMQSSKTPDSETFQLIPSVNYELEDVEEQQQILDAFQIDEFGAPRDIIKQKITAGKTNQNEVTSSVEHDTSTMRSDIGKTDSPYSVPSSYTAPQSSVGSLEKRQNIQNHFNSKLEDFDNNNSNGYPKERPARQFVF</sequence>
<feature type="compositionally biased region" description="Basic and acidic residues" evidence="1">
    <location>
        <begin position="1205"/>
        <end position="1218"/>
    </location>
</feature>
<dbReference type="SMART" id="SM00494">
    <property type="entry name" value="ChtBD2"/>
    <property type="match status" value="1"/>
</dbReference>
<dbReference type="AlphaFoldDB" id="A0A8S0Z979"/>
<feature type="chain" id="PRO_5035900349" description="Chitin-binding type-2 domain-containing protein" evidence="2">
    <location>
        <begin position="21"/>
        <end position="1275"/>
    </location>
</feature>
<feature type="domain" description="Chitin-binding type-2" evidence="3">
    <location>
        <begin position="60"/>
        <end position="120"/>
    </location>
</feature>